<proteinExistence type="predicted"/>
<keyword evidence="1" id="KW-0812">Transmembrane</keyword>
<accession>A0A8J3JD74</accession>
<dbReference type="Proteomes" id="UP000612808">
    <property type="component" value="Unassembled WGS sequence"/>
</dbReference>
<sequence length="93" mass="9361">MAGATVVGQPGPVYRPRMPDEDSVPGKLVLTFTALLMGVGGGLSACLHVSLLLGVPLVVVGCLICVVGVASLVRRVPLGDALARRGKDDSGPA</sequence>
<gene>
    <name evidence="2" type="ORF">Aru02nite_70750</name>
</gene>
<dbReference type="EMBL" id="BOMB01000054">
    <property type="protein sequence ID" value="GID16186.1"/>
    <property type="molecule type" value="Genomic_DNA"/>
</dbReference>
<protein>
    <submittedName>
        <fullName evidence="2">Uncharacterized protein</fullName>
    </submittedName>
</protein>
<name>A0A8J3JD74_9ACTN</name>
<dbReference type="AlphaFoldDB" id="A0A8J3JD74"/>
<comment type="caution">
    <text evidence="2">The sequence shown here is derived from an EMBL/GenBank/DDBJ whole genome shotgun (WGS) entry which is preliminary data.</text>
</comment>
<evidence type="ECO:0000256" key="1">
    <source>
        <dbReference type="SAM" id="Phobius"/>
    </source>
</evidence>
<keyword evidence="3" id="KW-1185">Reference proteome</keyword>
<reference evidence="2" key="1">
    <citation type="submission" date="2021-01" db="EMBL/GenBank/DDBJ databases">
        <title>Whole genome shotgun sequence of Actinocatenispora rupis NBRC 107355.</title>
        <authorList>
            <person name="Komaki H."/>
            <person name="Tamura T."/>
        </authorList>
    </citation>
    <scope>NUCLEOTIDE SEQUENCE</scope>
    <source>
        <strain evidence="2">NBRC 107355</strain>
    </source>
</reference>
<keyword evidence="1" id="KW-1133">Transmembrane helix</keyword>
<organism evidence="2 3">
    <name type="scientific">Actinocatenispora rupis</name>
    <dbReference type="NCBI Taxonomy" id="519421"/>
    <lineage>
        <taxon>Bacteria</taxon>
        <taxon>Bacillati</taxon>
        <taxon>Actinomycetota</taxon>
        <taxon>Actinomycetes</taxon>
        <taxon>Micromonosporales</taxon>
        <taxon>Micromonosporaceae</taxon>
        <taxon>Actinocatenispora</taxon>
    </lineage>
</organism>
<feature type="transmembrane region" description="Helical" evidence="1">
    <location>
        <begin position="24"/>
        <end position="45"/>
    </location>
</feature>
<evidence type="ECO:0000313" key="2">
    <source>
        <dbReference type="EMBL" id="GID16186.1"/>
    </source>
</evidence>
<feature type="transmembrane region" description="Helical" evidence="1">
    <location>
        <begin position="51"/>
        <end position="73"/>
    </location>
</feature>
<evidence type="ECO:0000313" key="3">
    <source>
        <dbReference type="Proteomes" id="UP000612808"/>
    </source>
</evidence>
<keyword evidence="1" id="KW-0472">Membrane</keyword>